<evidence type="ECO:0000313" key="3">
    <source>
        <dbReference type="Proteomes" id="UP000326532"/>
    </source>
</evidence>
<feature type="transmembrane region" description="Helical" evidence="1">
    <location>
        <begin position="45"/>
        <end position="64"/>
    </location>
</feature>
<dbReference type="Proteomes" id="UP000326532">
    <property type="component" value="Unassembled WGS sequence"/>
</dbReference>
<organism evidence="2 3">
    <name type="scientific">Aspergillus parasiticus</name>
    <dbReference type="NCBI Taxonomy" id="5067"/>
    <lineage>
        <taxon>Eukaryota</taxon>
        <taxon>Fungi</taxon>
        <taxon>Dikarya</taxon>
        <taxon>Ascomycota</taxon>
        <taxon>Pezizomycotina</taxon>
        <taxon>Eurotiomycetes</taxon>
        <taxon>Eurotiomycetidae</taxon>
        <taxon>Eurotiales</taxon>
        <taxon>Aspergillaceae</taxon>
        <taxon>Aspergillus</taxon>
        <taxon>Aspergillus subgen. Circumdati</taxon>
    </lineage>
</organism>
<gene>
    <name evidence="2" type="ORF">BDV34DRAFT_184035</name>
</gene>
<dbReference type="VEuPathDB" id="FungiDB:BDV34DRAFT_184035"/>
<sequence length="65" mass="6973">MLTTSDRSPLSILQCGVGYDFTLGGVKHLRLKCSNQSKSHLVGTLPYATAFAISICTLLIFSAIL</sequence>
<evidence type="ECO:0000256" key="1">
    <source>
        <dbReference type="SAM" id="Phobius"/>
    </source>
</evidence>
<keyword evidence="1" id="KW-1133">Transmembrane helix</keyword>
<protein>
    <submittedName>
        <fullName evidence="2">Uncharacterized protein</fullName>
    </submittedName>
</protein>
<keyword evidence="1" id="KW-0812">Transmembrane</keyword>
<name>A0A5N6E503_ASPPA</name>
<accession>A0A5N6E503</accession>
<dbReference type="EMBL" id="ML734936">
    <property type="protein sequence ID" value="KAB8212468.1"/>
    <property type="molecule type" value="Genomic_DNA"/>
</dbReference>
<proteinExistence type="predicted"/>
<keyword evidence="3" id="KW-1185">Reference proteome</keyword>
<reference evidence="2 3" key="1">
    <citation type="submission" date="2019-04" db="EMBL/GenBank/DDBJ databases">
        <title>Fungal friends and foes A comparative genomics study of 23 Aspergillus species from section Flavi.</title>
        <authorList>
            <consortium name="DOE Joint Genome Institute"/>
            <person name="Kjaerbolling I."/>
            <person name="Vesth T.C."/>
            <person name="Frisvad J.C."/>
            <person name="Nybo J.L."/>
            <person name="Theobald S."/>
            <person name="Kildgaard S."/>
            <person name="Petersen T.I."/>
            <person name="Kuo A."/>
            <person name="Sato A."/>
            <person name="Lyhne E.K."/>
            <person name="Kogle M.E."/>
            <person name="Wiebenga A."/>
            <person name="Kun R.S."/>
            <person name="Lubbers R.J."/>
            <person name="Makela M.R."/>
            <person name="Barry K."/>
            <person name="Chovatia M."/>
            <person name="Clum A."/>
            <person name="Daum C."/>
            <person name="Haridas S."/>
            <person name="He G."/>
            <person name="LaButti K."/>
            <person name="Lipzen A."/>
            <person name="Mondo S."/>
            <person name="Pangilinan J."/>
            <person name="Riley R."/>
            <person name="Salamov A."/>
            <person name="Simmons B.A."/>
            <person name="Magnuson J.K."/>
            <person name="Henrissat B."/>
            <person name="Mortensen U.H."/>
            <person name="Larsen T.O."/>
            <person name="De vries R.P."/>
            <person name="Grigoriev I.V."/>
            <person name="Machida M."/>
            <person name="Baker S.E."/>
            <person name="Andersen M.R."/>
        </authorList>
    </citation>
    <scope>NUCLEOTIDE SEQUENCE [LARGE SCALE GENOMIC DNA]</scope>
    <source>
        <strain evidence="2 3">CBS 117618</strain>
    </source>
</reference>
<dbReference type="AlphaFoldDB" id="A0A5N6E503"/>
<evidence type="ECO:0000313" key="2">
    <source>
        <dbReference type="EMBL" id="KAB8212468.1"/>
    </source>
</evidence>
<keyword evidence="1" id="KW-0472">Membrane</keyword>